<dbReference type="GO" id="GO:0006015">
    <property type="term" value="P:5-phosphoribose 1-diphosphate biosynthetic process"/>
    <property type="evidence" value="ECO:0007669"/>
    <property type="project" value="UniProtKB-UniRule"/>
</dbReference>
<evidence type="ECO:0000256" key="4">
    <source>
        <dbReference type="ARBA" id="ARBA00022741"/>
    </source>
</evidence>
<dbReference type="OrthoDB" id="341217at2"/>
<organism evidence="8 9">
    <name type="scientific">Pelagimonas phthalicica</name>
    <dbReference type="NCBI Taxonomy" id="1037362"/>
    <lineage>
        <taxon>Bacteria</taxon>
        <taxon>Pseudomonadati</taxon>
        <taxon>Pseudomonadota</taxon>
        <taxon>Alphaproteobacteria</taxon>
        <taxon>Rhodobacterales</taxon>
        <taxon>Roseobacteraceae</taxon>
        <taxon>Pelagimonas</taxon>
    </lineage>
</organism>
<dbReference type="SUPFAM" id="SSF52540">
    <property type="entry name" value="P-loop containing nucleoside triphosphate hydrolases"/>
    <property type="match status" value="1"/>
</dbReference>
<evidence type="ECO:0000259" key="7">
    <source>
        <dbReference type="SMART" id="SM00072"/>
    </source>
</evidence>
<dbReference type="GO" id="GO:0005524">
    <property type="term" value="F:ATP binding"/>
    <property type="evidence" value="ECO:0007669"/>
    <property type="project" value="UniProtKB-KW"/>
</dbReference>
<dbReference type="InterPro" id="IPR027417">
    <property type="entry name" value="P-loop_NTPase"/>
</dbReference>
<comment type="similarity">
    <text evidence="6">Belongs to the ribose 1,5-bisphosphokinase family.</text>
</comment>
<proteinExistence type="inferred from homology"/>
<reference evidence="9" key="1">
    <citation type="submission" date="2017-05" db="EMBL/GenBank/DDBJ databases">
        <authorList>
            <person name="Rodrigo-Torres L."/>
            <person name="Arahal R. D."/>
            <person name="Lucena T."/>
        </authorList>
    </citation>
    <scope>NUCLEOTIDE SEQUENCE [LARGE SCALE GENOMIC DNA]</scope>
    <source>
        <strain evidence="9">CECT 8649</strain>
    </source>
</reference>
<dbReference type="PANTHER" id="PTHR23117:SF8">
    <property type="entry name" value="RIBOSE 1,5-BISPHOSPHATE PHOSPHOKINASE PHNN"/>
    <property type="match status" value="1"/>
</dbReference>
<dbReference type="Gene3D" id="3.40.50.300">
    <property type="entry name" value="P-loop containing nucleotide triphosphate hydrolases"/>
    <property type="match status" value="1"/>
</dbReference>
<evidence type="ECO:0000256" key="5">
    <source>
        <dbReference type="ARBA" id="ARBA00022840"/>
    </source>
</evidence>
<dbReference type="PANTHER" id="PTHR23117">
    <property type="entry name" value="GUANYLATE KINASE-RELATED"/>
    <property type="match status" value="1"/>
</dbReference>
<accession>A0A238JBJ2</accession>
<dbReference type="SMART" id="SM00072">
    <property type="entry name" value="GuKc"/>
    <property type="match status" value="1"/>
</dbReference>
<comment type="function">
    <text evidence="6">Catalyzes the phosphorylation of ribose 1,5-bisphosphate to 5-phospho-D-ribosyl alpha-1-diphosphate (PRPP).</text>
</comment>
<keyword evidence="8" id="KW-0418">Kinase</keyword>
<dbReference type="GO" id="GO:0019634">
    <property type="term" value="P:organic phosphonate metabolic process"/>
    <property type="evidence" value="ECO:0007669"/>
    <property type="project" value="UniProtKB-UniRule"/>
</dbReference>
<dbReference type="GO" id="GO:0005829">
    <property type="term" value="C:cytosol"/>
    <property type="evidence" value="ECO:0007669"/>
    <property type="project" value="TreeGrafter"/>
</dbReference>
<dbReference type="GO" id="GO:0033863">
    <property type="term" value="F:ribose 1,5-bisphosphate phosphokinase activity"/>
    <property type="evidence" value="ECO:0007669"/>
    <property type="project" value="UniProtKB-UniRule"/>
</dbReference>
<dbReference type="AlphaFoldDB" id="A0A238JBJ2"/>
<sequence>MTPGRVIAVVGPSGVGKDSVMAGLMAADGSYQLVKRDITRAAELGGEDFTPLSPAQFAERQDAGGYCLSWQAHGLSYGIPARVQEQANAGQNYLINLSRAVLAEAHEVFADFRVLNLTASGEVLAKRLAGRGRESAEDIAQRLARSGADLPGHLRVVTVSNDGALADTIAEARALLQPERV</sequence>
<feature type="domain" description="Guanylate kinase/L-type calcium channel beta subunit" evidence="7">
    <location>
        <begin position="3"/>
        <end position="180"/>
    </location>
</feature>
<name>A0A238JBJ2_9RHOB</name>
<keyword evidence="5 6" id="KW-0067">ATP-binding</keyword>
<dbReference type="Pfam" id="PF13671">
    <property type="entry name" value="AAA_33"/>
    <property type="match status" value="1"/>
</dbReference>
<keyword evidence="3 6" id="KW-0808">Transferase</keyword>
<evidence type="ECO:0000256" key="1">
    <source>
        <dbReference type="ARBA" id="ARBA00000373"/>
    </source>
</evidence>
<evidence type="ECO:0000256" key="6">
    <source>
        <dbReference type="HAMAP-Rule" id="MF_00836"/>
    </source>
</evidence>
<dbReference type="InterPro" id="IPR008145">
    <property type="entry name" value="GK/Ca_channel_bsu"/>
</dbReference>
<evidence type="ECO:0000256" key="2">
    <source>
        <dbReference type="ARBA" id="ARBA00005069"/>
    </source>
</evidence>
<dbReference type="NCBIfam" id="TIGR02322">
    <property type="entry name" value="phosphon_PhnN"/>
    <property type="match status" value="1"/>
</dbReference>
<gene>
    <name evidence="6 8" type="primary">phnN</name>
    <name evidence="8" type="ORF">TRP8649_01632</name>
</gene>
<dbReference type="InterPro" id="IPR012699">
    <property type="entry name" value="PhnN"/>
</dbReference>
<evidence type="ECO:0000313" key="9">
    <source>
        <dbReference type="Proteomes" id="UP000225972"/>
    </source>
</evidence>
<dbReference type="RefSeq" id="WP_099243770.1">
    <property type="nucleotide sequence ID" value="NZ_FXXP01000001.1"/>
</dbReference>
<dbReference type="HAMAP" id="MF_00836">
    <property type="entry name" value="PhnN"/>
    <property type="match status" value="1"/>
</dbReference>
<keyword evidence="9" id="KW-1185">Reference proteome</keyword>
<evidence type="ECO:0000256" key="3">
    <source>
        <dbReference type="ARBA" id="ARBA00022679"/>
    </source>
</evidence>
<protein>
    <recommendedName>
        <fullName evidence="6">Ribose 1,5-bisphosphate phosphokinase PhnN</fullName>
        <ecNumber evidence="6">2.7.4.23</ecNumber>
    </recommendedName>
    <alternativeName>
        <fullName evidence="6">Ribose 1,5-bisphosphokinase</fullName>
    </alternativeName>
</protein>
<keyword evidence="4 6" id="KW-0547">Nucleotide-binding</keyword>
<dbReference type="EMBL" id="FXXP01000001">
    <property type="protein sequence ID" value="SMX27527.1"/>
    <property type="molecule type" value="Genomic_DNA"/>
</dbReference>
<comment type="pathway">
    <text evidence="2 6">Metabolic intermediate biosynthesis; 5-phospho-alpha-D-ribose 1-diphosphate biosynthesis; 5-phospho-alpha-D-ribose 1-diphosphate from D-ribose 5-phosphate (route II): step 3/3.</text>
</comment>
<dbReference type="EC" id="2.7.4.23" evidence="6"/>
<feature type="binding site" evidence="6">
    <location>
        <begin position="11"/>
        <end position="18"/>
    </location>
    <ligand>
        <name>ATP</name>
        <dbReference type="ChEBI" id="CHEBI:30616"/>
    </ligand>
</feature>
<dbReference type="Proteomes" id="UP000225972">
    <property type="component" value="Unassembled WGS sequence"/>
</dbReference>
<comment type="catalytic activity">
    <reaction evidence="1 6">
        <text>alpha-D-ribose 1,5-bisphosphate + ATP = 5-phospho-alpha-D-ribose 1-diphosphate + ADP</text>
        <dbReference type="Rhea" id="RHEA:20109"/>
        <dbReference type="ChEBI" id="CHEBI:30616"/>
        <dbReference type="ChEBI" id="CHEBI:58017"/>
        <dbReference type="ChEBI" id="CHEBI:68688"/>
        <dbReference type="ChEBI" id="CHEBI:456216"/>
        <dbReference type="EC" id="2.7.4.23"/>
    </reaction>
</comment>
<evidence type="ECO:0000313" key="8">
    <source>
        <dbReference type="EMBL" id="SMX27527.1"/>
    </source>
</evidence>
<dbReference type="UniPathway" id="UPA00087">
    <property type="reaction ID" value="UER00175"/>
</dbReference>